<dbReference type="InterPro" id="IPR003439">
    <property type="entry name" value="ABC_transporter-like_ATP-bd"/>
</dbReference>
<dbReference type="GO" id="GO:0140359">
    <property type="term" value="F:ABC-type transporter activity"/>
    <property type="evidence" value="ECO:0007669"/>
    <property type="project" value="InterPro"/>
</dbReference>
<evidence type="ECO:0000313" key="11">
    <source>
        <dbReference type="Proteomes" id="UP000248606"/>
    </source>
</evidence>
<keyword evidence="5 7" id="KW-1133">Transmembrane helix</keyword>
<dbReference type="InterPro" id="IPR014216">
    <property type="entry name" value="ABC_transptr_CydD"/>
</dbReference>
<evidence type="ECO:0000313" key="10">
    <source>
        <dbReference type="EMBL" id="PZP88931.1"/>
    </source>
</evidence>
<reference evidence="10 11" key="1">
    <citation type="submission" date="2017-08" db="EMBL/GenBank/DDBJ databases">
        <title>Infants hospitalized years apart are colonized by the same room-sourced microbial strains.</title>
        <authorList>
            <person name="Brooks B."/>
            <person name="Olm M.R."/>
            <person name="Firek B.A."/>
            <person name="Baker R."/>
            <person name="Thomas B.C."/>
            <person name="Morowitz M.J."/>
            <person name="Banfield J.F."/>
        </authorList>
    </citation>
    <scope>NUCLEOTIDE SEQUENCE [LARGE SCALE GENOMIC DNA]</scope>
    <source>
        <strain evidence="10">S2_006_000_R1_57</strain>
    </source>
</reference>
<dbReference type="Pfam" id="PF00005">
    <property type="entry name" value="ABC_tran"/>
    <property type="match status" value="1"/>
</dbReference>
<dbReference type="SMART" id="SM00382">
    <property type="entry name" value="AAA"/>
    <property type="match status" value="1"/>
</dbReference>
<evidence type="ECO:0000256" key="1">
    <source>
        <dbReference type="ARBA" id="ARBA00004651"/>
    </source>
</evidence>
<evidence type="ECO:0000256" key="4">
    <source>
        <dbReference type="ARBA" id="ARBA00022840"/>
    </source>
</evidence>
<dbReference type="PANTHER" id="PTHR24221">
    <property type="entry name" value="ATP-BINDING CASSETTE SUB-FAMILY B"/>
    <property type="match status" value="1"/>
</dbReference>
<dbReference type="Proteomes" id="UP000248606">
    <property type="component" value="Unassembled WGS sequence"/>
</dbReference>
<gene>
    <name evidence="10" type="primary">cydD</name>
    <name evidence="10" type="ORF">DI579_04890</name>
</gene>
<dbReference type="Gene3D" id="3.40.50.300">
    <property type="entry name" value="P-loop containing nucleotide triphosphate hydrolases"/>
    <property type="match status" value="1"/>
</dbReference>
<dbReference type="SUPFAM" id="SSF90123">
    <property type="entry name" value="ABC transporter transmembrane region"/>
    <property type="match status" value="1"/>
</dbReference>
<proteinExistence type="predicted"/>
<dbReference type="GO" id="GO:0016887">
    <property type="term" value="F:ATP hydrolysis activity"/>
    <property type="evidence" value="ECO:0007669"/>
    <property type="project" value="InterPro"/>
</dbReference>
<dbReference type="InterPro" id="IPR027417">
    <property type="entry name" value="P-loop_NTPase"/>
</dbReference>
<evidence type="ECO:0000256" key="5">
    <source>
        <dbReference type="ARBA" id="ARBA00022989"/>
    </source>
</evidence>
<feature type="transmembrane region" description="Helical" evidence="7">
    <location>
        <begin position="67"/>
        <end position="87"/>
    </location>
</feature>
<dbReference type="NCBIfam" id="TIGR02857">
    <property type="entry name" value="CydD"/>
    <property type="match status" value="1"/>
</dbReference>
<dbReference type="EMBL" id="QFOZ01000005">
    <property type="protein sequence ID" value="PZP88931.1"/>
    <property type="molecule type" value="Genomic_DNA"/>
</dbReference>
<dbReference type="InterPro" id="IPR011527">
    <property type="entry name" value="ABC1_TM_dom"/>
</dbReference>
<feature type="transmembrane region" description="Helical" evidence="7">
    <location>
        <begin position="169"/>
        <end position="188"/>
    </location>
</feature>
<keyword evidence="2 7" id="KW-0812">Transmembrane</keyword>
<dbReference type="Gene3D" id="1.20.1560.10">
    <property type="entry name" value="ABC transporter type 1, transmembrane domain"/>
    <property type="match status" value="1"/>
</dbReference>
<evidence type="ECO:0000256" key="3">
    <source>
        <dbReference type="ARBA" id="ARBA00022741"/>
    </source>
</evidence>
<keyword evidence="6 7" id="KW-0472">Membrane</keyword>
<dbReference type="PROSITE" id="PS50929">
    <property type="entry name" value="ABC_TM1F"/>
    <property type="match status" value="1"/>
</dbReference>
<name>A0A2W5I9Z3_9ACTN</name>
<feature type="transmembrane region" description="Helical" evidence="7">
    <location>
        <begin position="26"/>
        <end position="55"/>
    </location>
</feature>
<sequence>MKKTQERRQPPIDPRLWKASRSARRYLVLSVVVGVLIATQMIVVAWCIARVTAGIITQPTHRHISDWALELSLLAAMIVLRAVTGWVQDRYAHRAAGRVVLDLRLSLLRAARHTNPRVLAAHRDELRTVATSGLDGLPTYLISYIPALMLAVTVSPLTWIAILCADWRSAVIIAITIPLIPIFMILVGKLTEERTRRHLESMKTLSSTLLDLVAGLPTLISLGREKGPARTVRRIGQEHFNATMASLRIAFLSSAVLELLSTLCVALVAVELGFRLMGYTGEVPLFNAIFVLILVAEVYKPLRTVGSKFHDSEDGQYAADRAFTAIALAEEKTQHEPDSVEREPAALSPASRIDVTDLTITSRGGYAPYQLSFTAEPGHITVLTGANGVGKSTSLLTILGMPGMMPEDSGIHGTVLIDGHPVRNIPTEYLWEHMSWLPQRPAIIAGTVRDNLLGSVTSIGRSAGPSTDPSAGNITDAIVQAAQQTGFNHVIEQLPDGYDTWLGSGGIGLSLGQRQRLALTRTLADTTRHVILLDEPTAHLDGEAEDRVIARLRERAAAGDTILIVGHRDKLLQAADTVVNVHRRDREEGQ</sequence>
<dbReference type="CDD" id="cd18584">
    <property type="entry name" value="ABC_6TM_AarD_CydD"/>
    <property type="match status" value="1"/>
</dbReference>
<comment type="caution">
    <text evidence="10">The sequence shown here is derived from an EMBL/GenBank/DDBJ whole genome shotgun (WGS) entry which is preliminary data.</text>
</comment>
<evidence type="ECO:0000259" key="9">
    <source>
        <dbReference type="PROSITE" id="PS50929"/>
    </source>
</evidence>
<accession>A0A2W5I9Z3</accession>
<dbReference type="AlphaFoldDB" id="A0A2W5I9Z3"/>
<dbReference type="InterPro" id="IPR039421">
    <property type="entry name" value="Type_1_exporter"/>
</dbReference>
<feature type="domain" description="ABC transmembrane type-1" evidence="9">
    <location>
        <begin position="27"/>
        <end position="314"/>
    </location>
</feature>
<dbReference type="GO" id="GO:0005524">
    <property type="term" value="F:ATP binding"/>
    <property type="evidence" value="ECO:0007669"/>
    <property type="project" value="UniProtKB-KW"/>
</dbReference>
<dbReference type="GO" id="GO:0042883">
    <property type="term" value="P:cysteine transport"/>
    <property type="evidence" value="ECO:0007669"/>
    <property type="project" value="InterPro"/>
</dbReference>
<feature type="transmembrane region" description="Helical" evidence="7">
    <location>
        <begin position="141"/>
        <end position="163"/>
    </location>
</feature>
<dbReference type="InterPro" id="IPR036640">
    <property type="entry name" value="ABC1_TM_sf"/>
</dbReference>
<keyword evidence="4" id="KW-0067">ATP-binding</keyword>
<protein>
    <submittedName>
        <fullName evidence="10">Thiol reductant ABC exporter subunit CydD</fullName>
    </submittedName>
</protein>
<evidence type="ECO:0000256" key="7">
    <source>
        <dbReference type="SAM" id="Phobius"/>
    </source>
</evidence>
<feature type="transmembrane region" description="Helical" evidence="7">
    <location>
        <begin position="249"/>
        <end position="270"/>
    </location>
</feature>
<dbReference type="SUPFAM" id="SSF52540">
    <property type="entry name" value="P-loop containing nucleoside triphosphate hydrolases"/>
    <property type="match status" value="1"/>
</dbReference>
<dbReference type="GO" id="GO:0005886">
    <property type="term" value="C:plasma membrane"/>
    <property type="evidence" value="ECO:0007669"/>
    <property type="project" value="UniProtKB-SubCell"/>
</dbReference>
<comment type="subcellular location">
    <subcellularLocation>
        <location evidence="1">Cell membrane</location>
        <topology evidence="1">Multi-pass membrane protein</topology>
    </subcellularLocation>
</comment>
<dbReference type="RefSeq" id="WP_290599218.1">
    <property type="nucleotide sequence ID" value="NZ_CAKZIO010000016.1"/>
</dbReference>
<dbReference type="PROSITE" id="PS50893">
    <property type="entry name" value="ABC_TRANSPORTER_2"/>
    <property type="match status" value="1"/>
</dbReference>
<feature type="domain" description="ABC transporter" evidence="8">
    <location>
        <begin position="353"/>
        <end position="590"/>
    </location>
</feature>
<dbReference type="PANTHER" id="PTHR24221:SF590">
    <property type="entry name" value="COMPONENT LINKED WITH THE ASSEMBLY OF CYTOCHROME' TRANSPORT TRANSMEMBRANE ATP-BINDING PROTEIN ABC TRANSPORTER CYDD-RELATED"/>
    <property type="match status" value="1"/>
</dbReference>
<evidence type="ECO:0000256" key="2">
    <source>
        <dbReference type="ARBA" id="ARBA00022692"/>
    </source>
</evidence>
<evidence type="ECO:0000256" key="6">
    <source>
        <dbReference type="ARBA" id="ARBA00023136"/>
    </source>
</evidence>
<dbReference type="InterPro" id="IPR003593">
    <property type="entry name" value="AAA+_ATPase"/>
</dbReference>
<evidence type="ECO:0000259" key="8">
    <source>
        <dbReference type="PROSITE" id="PS50893"/>
    </source>
</evidence>
<keyword evidence="3" id="KW-0547">Nucleotide-binding</keyword>
<organism evidence="10 11">
    <name type="scientific">Lawsonella clevelandensis</name>
    <dbReference type="NCBI Taxonomy" id="1528099"/>
    <lineage>
        <taxon>Bacteria</taxon>
        <taxon>Bacillati</taxon>
        <taxon>Actinomycetota</taxon>
        <taxon>Actinomycetes</taxon>
        <taxon>Mycobacteriales</taxon>
        <taxon>Lawsonellaceae</taxon>
        <taxon>Lawsonella</taxon>
    </lineage>
</organism>
<dbReference type="Pfam" id="PF00664">
    <property type="entry name" value="ABC_membrane"/>
    <property type="match status" value="1"/>
</dbReference>